<evidence type="ECO:0000313" key="2">
    <source>
        <dbReference type="Proteomes" id="UP000747110"/>
    </source>
</evidence>
<reference evidence="1" key="1">
    <citation type="journal article" date="2021" name="Proc. Natl. Acad. Sci. U.S.A.">
        <title>Three genomes in the algal genus Volvox reveal the fate of a haploid sex-determining region after a transition to homothallism.</title>
        <authorList>
            <person name="Yamamoto K."/>
            <person name="Hamaji T."/>
            <person name="Kawai-Toyooka H."/>
            <person name="Matsuzaki R."/>
            <person name="Takahashi F."/>
            <person name="Nishimura Y."/>
            <person name="Kawachi M."/>
            <person name="Noguchi H."/>
            <person name="Minakuchi Y."/>
            <person name="Umen J.G."/>
            <person name="Toyoda A."/>
            <person name="Nozaki H."/>
        </authorList>
    </citation>
    <scope>NUCLEOTIDE SEQUENCE</scope>
    <source>
        <strain evidence="1">NIES-3786</strain>
    </source>
</reference>
<sequence>MAGLFWTQAADWLANLENAKFCEGGARPAAGRQGSVPTHLMCRMEALNMGLSVLAPISPPRRLHAYHTGSWFQSFRLLVLAALLEPACPASIYLNAVLSCLHVMKSLGPPLCMAAVVRGGGSLFNVSRKF</sequence>
<protein>
    <submittedName>
        <fullName evidence="1">Uncharacterized protein</fullName>
    </submittedName>
</protein>
<keyword evidence="2" id="KW-1185">Reference proteome</keyword>
<dbReference type="AlphaFoldDB" id="A0A8J4CSD3"/>
<name>A0A8J4CSD3_9CHLO</name>
<dbReference type="EMBL" id="BNCP01000036">
    <property type="protein sequence ID" value="GIL86629.1"/>
    <property type="molecule type" value="Genomic_DNA"/>
</dbReference>
<gene>
    <name evidence="1" type="ORF">Vretifemale_14900</name>
</gene>
<accession>A0A8J4CSD3</accession>
<dbReference type="Proteomes" id="UP000747110">
    <property type="component" value="Unassembled WGS sequence"/>
</dbReference>
<organism evidence="1 2">
    <name type="scientific">Volvox reticuliferus</name>
    <dbReference type="NCBI Taxonomy" id="1737510"/>
    <lineage>
        <taxon>Eukaryota</taxon>
        <taxon>Viridiplantae</taxon>
        <taxon>Chlorophyta</taxon>
        <taxon>core chlorophytes</taxon>
        <taxon>Chlorophyceae</taxon>
        <taxon>CS clade</taxon>
        <taxon>Chlamydomonadales</taxon>
        <taxon>Volvocaceae</taxon>
        <taxon>Volvox</taxon>
    </lineage>
</organism>
<comment type="caution">
    <text evidence="1">The sequence shown here is derived from an EMBL/GenBank/DDBJ whole genome shotgun (WGS) entry which is preliminary data.</text>
</comment>
<proteinExistence type="predicted"/>
<evidence type="ECO:0000313" key="1">
    <source>
        <dbReference type="EMBL" id="GIL86629.1"/>
    </source>
</evidence>